<dbReference type="EMBL" id="BMYV01000002">
    <property type="protein sequence ID" value="GGX67130.1"/>
    <property type="molecule type" value="Genomic_DNA"/>
</dbReference>
<organism evidence="9 10">
    <name type="scientific">Litorimonas cladophorae</name>
    <dbReference type="NCBI Taxonomy" id="1220491"/>
    <lineage>
        <taxon>Bacteria</taxon>
        <taxon>Pseudomonadati</taxon>
        <taxon>Pseudomonadota</taxon>
        <taxon>Alphaproteobacteria</taxon>
        <taxon>Maricaulales</taxon>
        <taxon>Robiginitomaculaceae</taxon>
    </lineage>
</organism>
<evidence type="ECO:0000259" key="8">
    <source>
        <dbReference type="Pfam" id="PF01618"/>
    </source>
</evidence>
<gene>
    <name evidence="9" type="ORF">GCM10011309_15980</name>
</gene>
<keyword evidence="4 7" id="KW-1133">Transmembrane helix</keyword>
<protein>
    <recommendedName>
        <fullName evidence="8">MotA/TolQ/ExbB proton channel domain-containing protein</fullName>
    </recommendedName>
</protein>
<evidence type="ECO:0000313" key="9">
    <source>
        <dbReference type="EMBL" id="GGX67130.1"/>
    </source>
</evidence>
<dbReference type="GO" id="GO:0005886">
    <property type="term" value="C:plasma membrane"/>
    <property type="evidence" value="ECO:0007669"/>
    <property type="project" value="UniProtKB-SubCell"/>
</dbReference>
<evidence type="ECO:0000256" key="6">
    <source>
        <dbReference type="RuleBase" id="RU004057"/>
    </source>
</evidence>
<evidence type="ECO:0000256" key="4">
    <source>
        <dbReference type="ARBA" id="ARBA00022989"/>
    </source>
</evidence>
<accession>A0A918KKR4</accession>
<dbReference type="Pfam" id="PF01618">
    <property type="entry name" value="MotA_ExbB"/>
    <property type="match status" value="1"/>
</dbReference>
<name>A0A918KKR4_9PROT</name>
<keyword evidence="6" id="KW-0813">Transport</keyword>
<comment type="caution">
    <text evidence="9">The sequence shown here is derived from an EMBL/GenBank/DDBJ whole genome shotgun (WGS) entry which is preliminary data.</text>
</comment>
<keyword evidence="6" id="KW-0653">Protein transport</keyword>
<dbReference type="AlphaFoldDB" id="A0A918KKR4"/>
<keyword evidence="2" id="KW-1003">Cell membrane</keyword>
<feature type="domain" description="MotA/TolQ/ExbB proton channel" evidence="8">
    <location>
        <begin position="18"/>
        <end position="71"/>
    </location>
</feature>
<keyword evidence="3 7" id="KW-0812">Transmembrane</keyword>
<reference evidence="9 10" key="1">
    <citation type="journal article" date="2014" name="Int. J. Syst. Evol. Microbiol.">
        <title>Complete genome sequence of Corynebacterium casei LMG S-19264T (=DSM 44701T), isolated from a smear-ripened cheese.</title>
        <authorList>
            <consortium name="US DOE Joint Genome Institute (JGI-PGF)"/>
            <person name="Walter F."/>
            <person name="Albersmeier A."/>
            <person name="Kalinowski J."/>
            <person name="Ruckert C."/>
        </authorList>
    </citation>
    <scope>NUCLEOTIDE SEQUENCE [LARGE SCALE GENOMIC DNA]</scope>
    <source>
        <strain evidence="9 10">KCTC 23968</strain>
    </source>
</reference>
<keyword evidence="5 7" id="KW-0472">Membrane</keyword>
<dbReference type="Proteomes" id="UP000600865">
    <property type="component" value="Unassembled WGS sequence"/>
</dbReference>
<evidence type="ECO:0000256" key="2">
    <source>
        <dbReference type="ARBA" id="ARBA00022475"/>
    </source>
</evidence>
<evidence type="ECO:0000256" key="7">
    <source>
        <dbReference type="SAM" id="Phobius"/>
    </source>
</evidence>
<comment type="similarity">
    <text evidence="6">Belongs to the exbB/tolQ family.</text>
</comment>
<comment type="subcellular location">
    <subcellularLocation>
        <location evidence="1">Cell membrane</location>
        <topology evidence="1">Multi-pass membrane protein</topology>
    </subcellularLocation>
    <subcellularLocation>
        <location evidence="6">Membrane</location>
        <topology evidence="6">Multi-pass membrane protein</topology>
    </subcellularLocation>
</comment>
<dbReference type="InterPro" id="IPR002898">
    <property type="entry name" value="MotA_ExbB_proton_chnl"/>
</dbReference>
<evidence type="ECO:0000256" key="3">
    <source>
        <dbReference type="ARBA" id="ARBA00022692"/>
    </source>
</evidence>
<keyword evidence="10" id="KW-1185">Reference proteome</keyword>
<evidence type="ECO:0000256" key="5">
    <source>
        <dbReference type="ARBA" id="ARBA00023136"/>
    </source>
</evidence>
<feature type="transmembrane region" description="Helical" evidence="7">
    <location>
        <begin position="44"/>
        <end position="66"/>
    </location>
</feature>
<evidence type="ECO:0000256" key="1">
    <source>
        <dbReference type="ARBA" id="ARBA00004651"/>
    </source>
</evidence>
<sequence>MAFAVGATVAYLTMVAPGIIKTFQARMIYGTGDPELMAAGISEALVNALFSLPITLPVLALIQWIARRRFKKKQALSDKAGKDVFS</sequence>
<proteinExistence type="inferred from homology"/>
<evidence type="ECO:0000313" key="10">
    <source>
        <dbReference type="Proteomes" id="UP000600865"/>
    </source>
</evidence>
<dbReference type="GO" id="GO:0015031">
    <property type="term" value="P:protein transport"/>
    <property type="evidence" value="ECO:0007669"/>
    <property type="project" value="UniProtKB-KW"/>
</dbReference>